<keyword evidence="2 8" id="KW-0645">Protease</keyword>
<dbReference type="InterPro" id="IPR003738">
    <property type="entry name" value="SRAP"/>
</dbReference>
<comment type="caution">
    <text evidence="9">The sequence shown here is derived from an EMBL/GenBank/DDBJ whole genome shotgun (WGS) entry which is preliminary data.</text>
</comment>
<dbReference type="GO" id="GO:0008233">
    <property type="term" value="F:peptidase activity"/>
    <property type="evidence" value="ECO:0007669"/>
    <property type="project" value="UniProtKB-KW"/>
</dbReference>
<dbReference type="GO" id="GO:0006508">
    <property type="term" value="P:proteolysis"/>
    <property type="evidence" value="ECO:0007669"/>
    <property type="project" value="UniProtKB-KW"/>
</dbReference>
<dbReference type="GO" id="GO:0106300">
    <property type="term" value="P:protein-DNA covalent cross-linking repair"/>
    <property type="evidence" value="ECO:0007669"/>
    <property type="project" value="InterPro"/>
</dbReference>
<dbReference type="PANTHER" id="PTHR13604">
    <property type="entry name" value="DC12-RELATED"/>
    <property type="match status" value="1"/>
</dbReference>
<keyword evidence="10" id="KW-1185">Reference proteome</keyword>
<dbReference type="RefSeq" id="WP_095720539.1">
    <property type="nucleotide sequence ID" value="NZ_NTFS01000029.1"/>
</dbReference>
<dbReference type="GO" id="GO:0003697">
    <property type="term" value="F:single-stranded DNA binding"/>
    <property type="evidence" value="ECO:0007669"/>
    <property type="project" value="InterPro"/>
</dbReference>
<evidence type="ECO:0000256" key="7">
    <source>
        <dbReference type="ARBA" id="ARBA00023239"/>
    </source>
</evidence>
<evidence type="ECO:0000256" key="5">
    <source>
        <dbReference type="ARBA" id="ARBA00023124"/>
    </source>
</evidence>
<keyword evidence="6" id="KW-0238">DNA-binding</keyword>
<dbReference type="EMBL" id="NTFS01000029">
    <property type="protein sequence ID" value="PAX59948.1"/>
    <property type="molecule type" value="Genomic_DNA"/>
</dbReference>
<evidence type="ECO:0000256" key="2">
    <source>
        <dbReference type="ARBA" id="ARBA00022670"/>
    </source>
</evidence>
<evidence type="ECO:0000313" key="10">
    <source>
        <dbReference type="Proteomes" id="UP000218238"/>
    </source>
</evidence>
<keyword evidence="7" id="KW-0456">Lyase</keyword>
<evidence type="ECO:0000256" key="1">
    <source>
        <dbReference type="ARBA" id="ARBA00008136"/>
    </source>
</evidence>
<evidence type="ECO:0000313" key="9">
    <source>
        <dbReference type="EMBL" id="PAX59948.1"/>
    </source>
</evidence>
<dbReference type="OrthoDB" id="9782620at2"/>
<comment type="similarity">
    <text evidence="1 8">Belongs to the SOS response-associated peptidase family.</text>
</comment>
<dbReference type="Pfam" id="PF02586">
    <property type="entry name" value="SRAP"/>
    <property type="match status" value="1"/>
</dbReference>
<keyword evidence="4 8" id="KW-0378">Hydrolase</keyword>
<dbReference type="InterPro" id="IPR036590">
    <property type="entry name" value="SRAP-like"/>
</dbReference>
<accession>A0A2A2TP90</accession>
<dbReference type="AlphaFoldDB" id="A0A2A2TP90"/>
<keyword evidence="3" id="KW-0227">DNA damage</keyword>
<sequence length="222" mass="25252">MCGRYTLSSSVEGIAKSFDIQDVPSLKPQYNIAPTQSVLAVLQNQDTNERVLQRFRWGLIPSWAKNVSMGAKLINARGETVAEKPSFRAAFKRRRCLVIADGFYEWQSLEGKKQPYYFQLQDKQPFAFAGLWEHWQPPEGEEIVSCTILTTNANELMQPIHDRMAVILQPEDYDLWLDVQVQDPEMLKPLLQPFPAEAMTAYAVSTVVNNARNNTSECIVPL</sequence>
<protein>
    <recommendedName>
        <fullName evidence="8">Abasic site processing protein</fullName>
        <ecNumber evidence="8">3.4.-.-</ecNumber>
    </recommendedName>
</protein>
<evidence type="ECO:0000256" key="8">
    <source>
        <dbReference type="RuleBase" id="RU364100"/>
    </source>
</evidence>
<name>A0A2A2TP90_9CYAN</name>
<evidence type="ECO:0000256" key="4">
    <source>
        <dbReference type="ARBA" id="ARBA00022801"/>
    </source>
</evidence>
<dbReference type="EC" id="3.4.-.-" evidence="8"/>
<evidence type="ECO:0000256" key="6">
    <source>
        <dbReference type="ARBA" id="ARBA00023125"/>
    </source>
</evidence>
<keyword evidence="5" id="KW-0190">Covalent protein-DNA linkage</keyword>
<dbReference type="GO" id="GO:0016829">
    <property type="term" value="F:lyase activity"/>
    <property type="evidence" value="ECO:0007669"/>
    <property type="project" value="UniProtKB-KW"/>
</dbReference>
<dbReference type="Gene3D" id="3.90.1680.10">
    <property type="entry name" value="SOS response associated peptidase-like"/>
    <property type="match status" value="1"/>
</dbReference>
<reference evidence="9 10" key="1">
    <citation type="submission" date="2017-08" db="EMBL/GenBank/DDBJ databases">
        <title>Draft genome sequence of filamentous cyanobacterium Calothrix elsteri CCALA 953.</title>
        <authorList>
            <person name="Gagunashvili A.N."/>
            <person name="Elster J."/>
            <person name="Andresson O.S."/>
        </authorList>
    </citation>
    <scope>NUCLEOTIDE SEQUENCE [LARGE SCALE GENOMIC DNA]</scope>
    <source>
        <strain evidence="9 10">CCALA 953</strain>
    </source>
</reference>
<dbReference type="Proteomes" id="UP000218238">
    <property type="component" value="Unassembled WGS sequence"/>
</dbReference>
<evidence type="ECO:0000256" key="3">
    <source>
        <dbReference type="ARBA" id="ARBA00022763"/>
    </source>
</evidence>
<organism evidence="9 10">
    <name type="scientific">Brunnivagina elsteri CCALA 953</name>
    <dbReference type="NCBI Taxonomy" id="987040"/>
    <lineage>
        <taxon>Bacteria</taxon>
        <taxon>Bacillati</taxon>
        <taxon>Cyanobacteriota</taxon>
        <taxon>Cyanophyceae</taxon>
        <taxon>Nostocales</taxon>
        <taxon>Calotrichaceae</taxon>
        <taxon>Brunnivagina</taxon>
    </lineage>
</organism>
<dbReference type="SUPFAM" id="SSF143081">
    <property type="entry name" value="BB1717-like"/>
    <property type="match status" value="1"/>
</dbReference>
<proteinExistence type="inferred from homology"/>
<gene>
    <name evidence="9" type="ORF">CK510_04435</name>
</gene>
<dbReference type="PANTHER" id="PTHR13604:SF0">
    <property type="entry name" value="ABASIC SITE PROCESSING PROTEIN HMCES"/>
    <property type="match status" value="1"/>
</dbReference>